<reference evidence="1 2" key="1">
    <citation type="journal article" date="2019" name="Int. J. Syst. Evol. Microbiol.">
        <title>The Global Catalogue of Microorganisms (GCM) 10K type strain sequencing project: providing services to taxonomists for standard genome sequencing and annotation.</title>
        <authorList>
            <consortium name="The Broad Institute Genomics Platform"/>
            <consortium name="The Broad Institute Genome Sequencing Center for Infectious Disease"/>
            <person name="Wu L."/>
            <person name="Ma J."/>
        </authorList>
    </citation>
    <scope>NUCLEOTIDE SEQUENCE [LARGE SCALE GENOMIC DNA]</scope>
    <source>
        <strain evidence="1 2">JCM 12149</strain>
    </source>
</reference>
<dbReference type="EMBL" id="BAAADM010000030">
    <property type="protein sequence ID" value="GAA0436572.1"/>
    <property type="molecule type" value="Genomic_DNA"/>
</dbReference>
<organism evidence="1 2">
    <name type="scientific">Lentibacillus halophilus</name>
    <dbReference type="NCBI Taxonomy" id="295065"/>
    <lineage>
        <taxon>Bacteria</taxon>
        <taxon>Bacillati</taxon>
        <taxon>Bacillota</taxon>
        <taxon>Bacilli</taxon>
        <taxon>Bacillales</taxon>
        <taxon>Bacillaceae</taxon>
        <taxon>Lentibacillus</taxon>
    </lineage>
</organism>
<dbReference type="Proteomes" id="UP001501459">
    <property type="component" value="Unassembled WGS sequence"/>
</dbReference>
<proteinExistence type="predicted"/>
<keyword evidence="2" id="KW-1185">Reference proteome</keyword>
<evidence type="ECO:0000313" key="1">
    <source>
        <dbReference type="EMBL" id="GAA0436572.1"/>
    </source>
</evidence>
<name>A0ABN0Z757_9BACI</name>
<protein>
    <submittedName>
        <fullName evidence="1">Uncharacterized protein</fullName>
    </submittedName>
</protein>
<gene>
    <name evidence="1" type="ORF">GCM10008983_11610</name>
</gene>
<dbReference type="RefSeq" id="WP_343751752.1">
    <property type="nucleotide sequence ID" value="NZ_BAAADM010000030.1"/>
</dbReference>
<comment type="caution">
    <text evidence="1">The sequence shown here is derived from an EMBL/GenBank/DDBJ whole genome shotgun (WGS) entry which is preliminary data.</text>
</comment>
<sequence>MTFSTQVAFGEKGDYKLDDGEVVNIRTDKTYSNAIKVDNGEARELTLKELKQHLEEQSENQSKVNTNINNELTQLSDIKPQATVYSYDEYNNSTNYYKPGDDRKVSAEVNCSGSAKPCGITSTQGWSISESPTRWRVLFTIM</sequence>
<accession>A0ABN0Z757</accession>
<evidence type="ECO:0000313" key="2">
    <source>
        <dbReference type="Proteomes" id="UP001501459"/>
    </source>
</evidence>